<keyword evidence="4" id="KW-0234">DNA repair</keyword>
<keyword evidence="3" id="KW-0233">DNA recombination</keyword>
<dbReference type="AlphaFoldDB" id="I0CEL2"/>
<dbReference type="PANTHER" id="PTHR12132">
    <property type="entry name" value="DNA REPAIR AND RECOMBINATION PROTEIN RAD52, RAD59"/>
    <property type="match status" value="1"/>
</dbReference>
<dbReference type="Gene3D" id="3.30.390.80">
    <property type="entry name" value="DNA repair protein Rad52/59/22"/>
    <property type="match status" value="1"/>
</dbReference>
<feature type="region of interest" description="Disordered" evidence="5">
    <location>
        <begin position="1"/>
        <end position="28"/>
    </location>
</feature>
<dbReference type="GO" id="GO:0045002">
    <property type="term" value="P:double-strand break repair via single-strand annealing"/>
    <property type="evidence" value="ECO:0007669"/>
    <property type="project" value="TreeGrafter"/>
</dbReference>
<dbReference type="SUPFAM" id="SSF54768">
    <property type="entry name" value="dsRNA-binding domain-like"/>
    <property type="match status" value="1"/>
</dbReference>
<geneLocation type="plasmid" evidence="6">
    <name>pCQ4</name>
</geneLocation>
<keyword evidence="6" id="KW-0614">Plasmid</keyword>
<evidence type="ECO:0000256" key="4">
    <source>
        <dbReference type="ARBA" id="ARBA00023204"/>
    </source>
</evidence>
<gene>
    <name evidence="6" type="ORF">pCQ4.100</name>
</gene>
<dbReference type="InterPro" id="IPR007232">
    <property type="entry name" value="Rad52_Rad59_Rad22"/>
</dbReference>
<sequence length="284" mass="31007">MATASEAPATMAEGPTTHTPNQAPRLSAPQLRMLHGPITKNRVRMLRGMAHLEAWDVRRQLTRIFGFGGFDVETISLDQVAERETLKGDKPRWTVVYRAQVRLTIKDTSGNPIARFEDGAAGDSVNQPSLGDAHDMAMKTALSQALKRCAVNLGDQFGLSLYNNGSLDAVVMFSAPHPPEEWKKASPPVTVEDPPVQPEPTPEPQADRPAQQAPATVSPYEKLKAQVRMGWDNQVALIDIRRDAKEQGFDDQPVSGPGGAQITFDKLLSDRIDQLSQQPKADAA</sequence>
<dbReference type="EMBL" id="JQ340175">
    <property type="protein sequence ID" value="AFH75225.1"/>
    <property type="molecule type" value="Genomic_DNA"/>
</dbReference>
<dbReference type="GO" id="GO:0000724">
    <property type="term" value="P:double-strand break repair via homologous recombination"/>
    <property type="evidence" value="ECO:0007669"/>
    <property type="project" value="TreeGrafter"/>
</dbReference>
<dbReference type="GO" id="GO:0006312">
    <property type="term" value="P:mitotic recombination"/>
    <property type="evidence" value="ECO:0007669"/>
    <property type="project" value="TreeGrafter"/>
</dbReference>
<dbReference type="Pfam" id="PF04098">
    <property type="entry name" value="Rad52_Rad22"/>
    <property type="match status" value="1"/>
</dbReference>
<accession>I0CEL2</accession>
<feature type="region of interest" description="Disordered" evidence="5">
    <location>
        <begin position="178"/>
        <end position="221"/>
    </location>
</feature>
<evidence type="ECO:0000256" key="5">
    <source>
        <dbReference type="SAM" id="MobiDB-lite"/>
    </source>
</evidence>
<evidence type="ECO:0000256" key="1">
    <source>
        <dbReference type="ARBA" id="ARBA00006638"/>
    </source>
</evidence>
<dbReference type="InterPro" id="IPR042525">
    <property type="entry name" value="Rad52_Rad59_Rad22_sf"/>
</dbReference>
<evidence type="ECO:0000256" key="3">
    <source>
        <dbReference type="ARBA" id="ARBA00023172"/>
    </source>
</evidence>
<organism evidence="6">
    <name type="scientific">Streptomyces sp. W75</name>
    <dbReference type="NCBI Taxonomy" id="1170711"/>
    <lineage>
        <taxon>Bacteria</taxon>
        <taxon>Bacillati</taxon>
        <taxon>Actinomycetota</taxon>
        <taxon>Actinomycetes</taxon>
        <taxon>Kitasatosporales</taxon>
        <taxon>Streptomycetaceae</taxon>
        <taxon>Streptomyces</taxon>
    </lineage>
</organism>
<dbReference type="PANTHER" id="PTHR12132:SF1">
    <property type="entry name" value="DNA REPAIR PROTEIN RAD52 HOMOLOG"/>
    <property type="match status" value="1"/>
</dbReference>
<evidence type="ECO:0000313" key="6">
    <source>
        <dbReference type="EMBL" id="AFH75225.1"/>
    </source>
</evidence>
<proteinExistence type="inferred from homology"/>
<name>I0CEL2_9ACTN</name>
<reference evidence="6" key="1">
    <citation type="submission" date="2011-12" db="EMBL/GenBank/DDBJ databases">
        <title>Complete nucleotide sequence of Streptomyces circular plasmid pCQ4.</title>
        <authorList>
            <person name="Cheng Q."/>
            <person name="Tian X."/>
            <person name="Qin Z."/>
        </authorList>
    </citation>
    <scope>NUCLEOTIDE SEQUENCE</scope>
    <source>
        <strain evidence="6">W75</strain>
        <plasmid evidence="6">pCQ4</plasmid>
    </source>
</reference>
<comment type="similarity">
    <text evidence="1">Belongs to the RAD52 family.</text>
</comment>
<dbReference type="RefSeq" id="WP_015061039.1">
    <property type="nucleotide sequence ID" value="NC_019307.1"/>
</dbReference>
<dbReference type="InterPro" id="IPR041247">
    <property type="entry name" value="Rad52_fam"/>
</dbReference>
<protein>
    <submittedName>
        <fullName evidence="6">Uncharacterized protein</fullName>
    </submittedName>
</protein>
<evidence type="ECO:0000256" key="2">
    <source>
        <dbReference type="ARBA" id="ARBA00022763"/>
    </source>
</evidence>
<keyword evidence="2" id="KW-0227">DNA damage</keyword>